<sequence>MMGYNFDTLKPLVRSILSAPSTDLSTISAKRVRRELIGREAKLTQDFVKENKEEINKVITRVFAEVNEACNGEVSAYSGEPVTASRPQSSSDPGEAEEYEQEDGKSEAGEEAEAEEEEKPQKAKKGSKKGLSDAELARQLSSEINGRSRRSSGKGRAANSTPKKNKAKKSATTIDSDGAESGEGGGKKTKKKKRTGEGGAKGGFAKEYTLSAPLASLLQVDKLSRPQVVKQLWNYIKANERQNPSNKREILCDNNLRAVFSVDKIDMFKMNKVLGQHLHED</sequence>
<protein>
    <recommendedName>
        <fullName evidence="2">DM2 domain-containing protein</fullName>
    </recommendedName>
</protein>
<dbReference type="Gene3D" id="1.10.245.10">
    <property type="entry name" value="SWIB/MDM2 domain"/>
    <property type="match status" value="1"/>
</dbReference>
<dbReference type="PROSITE" id="PS51925">
    <property type="entry name" value="SWIB_MDM2"/>
    <property type="match status" value="1"/>
</dbReference>
<dbReference type="Proteomes" id="UP000518752">
    <property type="component" value="Unassembled WGS sequence"/>
</dbReference>
<evidence type="ECO:0000259" key="2">
    <source>
        <dbReference type="PROSITE" id="PS51925"/>
    </source>
</evidence>
<name>A0A8H5HHS7_9AGAR</name>
<gene>
    <name evidence="3" type="ORF">D9757_006126</name>
</gene>
<keyword evidence="4" id="KW-1185">Reference proteome</keyword>
<evidence type="ECO:0000313" key="3">
    <source>
        <dbReference type="EMBL" id="KAF5383477.1"/>
    </source>
</evidence>
<proteinExistence type="predicted"/>
<feature type="domain" description="DM2" evidence="2">
    <location>
        <begin position="203"/>
        <end position="280"/>
    </location>
</feature>
<accession>A0A8H5HHS7</accession>
<feature type="region of interest" description="Disordered" evidence="1">
    <location>
        <begin position="77"/>
        <end position="205"/>
    </location>
</feature>
<feature type="compositionally biased region" description="Acidic residues" evidence="1">
    <location>
        <begin position="109"/>
        <end position="118"/>
    </location>
</feature>
<dbReference type="InterPro" id="IPR003121">
    <property type="entry name" value="SWIB_MDM2_domain"/>
</dbReference>
<organism evidence="3 4">
    <name type="scientific">Collybiopsis confluens</name>
    <dbReference type="NCBI Taxonomy" id="2823264"/>
    <lineage>
        <taxon>Eukaryota</taxon>
        <taxon>Fungi</taxon>
        <taxon>Dikarya</taxon>
        <taxon>Basidiomycota</taxon>
        <taxon>Agaricomycotina</taxon>
        <taxon>Agaricomycetes</taxon>
        <taxon>Agaricomycetidae</taxon>
        <taxon>Agaricales</taxon>
        <taxon>Marasmiineae</taxon>
        <taxon>Omphalotaceae</taxon>
        <taxon>Collybiopsis</taxon>
    </lineage>
</organism>
<comment type="caution">
    <text evidence="3">The sequence shown here is derived from an EMBL/GenBank/DDBJ whole genome shotgun (WGS) entry which is preliminary data.</text>
</comment>
<dbReference type="PANTHER" id="PTHR13844">
    <property type="entry name" value="SWI/SNF-RELATED MATRIX-ASSOCIATED ACTIN-DEPENDENT REGULATOR OF CHROMATIN SUBFAMILY D"/>
    <property type="match status" value="1"/>
</dbReference>
<dbReference type="InterPro" id="IPR019835">
    <property type="entry name" value="SWIB_domain"/>
</dbReference>
<dbReference type="EMBL" id="JAACJN010000047">
    <property type="protein sequence ID" value="KAF5383477.1"/>
    <property type="molecule type" value="Genomic_DNA"/>
</dbReference>
<evidence type="ECO:0000313" key="4">
    <source>
        <dbReference type="Proteomes" id="UP000518752"/>
    </source>
</evidence>
<dbReference type="OrthoDB" id="10251073at2759"/>
<dbReference type="CDD" id="cd10567">
    <property type="entry name" value="SWIB-MDM2_like"/>
    <property type="match status" value="1"/>
</dbReference>
<dbReference type="Pfam" id="PF02201">
    <property type="entry name" value="SWIB"/>
    <property type="match status" value="1"/>
</dbReference>
<evidence type="ECO:0000256" key="1">
    <source>
        <dbReference type="SAM" id="MobiDB-lite"/>
    </source>
</evidence>
<dbReference type="SUPFAM" id="SSF47592">
    <property type="entry name" value="SWIB/MDM2 domain"/>
    <property type="match status" value="1"/>
</dbReference>
<reference evidence="3 4" key="1">
    <citation type="journal article" date="2020" name="ISME J.">
        <title>Uncovering the hidden diversity of litter-decomposition mechanisms in mushroom-forming fungi.</title>
        <authorList>
            <person name="Floudas D."/>
            <person name="Bentzer J."/>
            <person name="Ahren D."/>
            <person name="Johansson T."/>
            <person name="Persson P."/>
            <person name="Tunlid A."/>
        </authorList>
    </citation>
    <scope>NUCLEOTIDE SEQUENCE [LARGE SCALE GENOMIC DNA]</scope>
    <source>
        <strain evidence="3 4">CBS 406.79</strain>
    </source>
</reference>
<dbReference type="SMART" id="SM00151">
    <property type="entry name" value="SWIB"/>
    <property type="match status" value="1"/>
</dbReference>
<dbReference type="AlphaFoldDB" id="A0A8H5HHS7"/>
<dbReference type="InterPro" id="IPR036885">
    <property type="entry name" value="SWIB_MDM2_dom_sf"/>
</dbReference>